<dbReference type="Pfam" id="PF14092">
    <property type="entry name" value="DUF4270"/>
    <property type="match status" value="1"/>
</dbReference>
<reference evidence="1 2" key="1">
    <citation type="submission" date="2019-08" db="EMBL/GenBank/DDBJ databases">
        <title>Pedobacter sp. nov., isolated from Han river, South Korea.</title>
        <authorList>
            <person name="Lee D.-H."/>
            <person name="Kim Y.-S."/>
            <person name="Hwang E.-M."/>
            <person name="Le Tran T.C."/>
            <person name="Cha C.-J."/>
        </authorList>
    </citation>
    <scope>NUCLEOTIDE SEQUENCE [LARGE SCALE GENOMIC DNA]</scope>
    <source>
        <strain evidence="1 2">CJ43</strain>
    </source>
</reference>
<dbReference type="PROSITE" id="PS51257">
    <property type="entry name" value="PROKAR_LIPOPROTEIN"/>
    <property type="match status" value="1"/>
</dbReference>
<dbReference type="InterPro" id="IPR025366">
    <property type="entry name" value="DUF4270"/>
</dbReference>
<protein>
    <submittedName>
        <fullName evidence="1">DUF4270 domain-containing protein</fullName>
    </submittedName>
</protein>
<dbReference type="EMBL" id="CP043329">
    <property type="protein sequence ID" value="QEK52700.1"/>
    <property type="molecule type" value="Genomic_DNA"/>
</dbReference>
<evidence type="ECO:0000313" key="1">
    <source>
        <dbReference type="EMBL" id="QEK52700.1"/>
    </source>
</evidence>
<proteinExistence type="predicted"/>
<name>A0A5C0VN23_9SPHI</name>
<organism evidence="1 2">
    <name type="scientific">Pedobacter aquae</name>
    <dbReference type="NCBI Taxonomy" id="2605747"/>
    <lineage>
        <taxon>Bacteria</taxon>
        <taxon>Pseudomonadati</taxon>
        <taxon>Bacteroidota</taxon>
        <taxon>Sphingobacteriia</taxon>
        <taxon>Sphingobacteriales</taxon>
        <taxon>Sphingobacteriaceae</taxon>
        <taxon>Pedobacter</taxon>
    </lineage>
</organism>
<gene>
    <name evidence="1" type="ORF">FYC62_14295</name>
</gene>
<keyword evidence="2" id="KW-1185">Reference proteome</keyword>
<accession>A0A5C0VN23</accession>
<dbReference type="AlphaFoldDB" id="A0A5C0VN23"/>
<sequence>MRFKNLGLLTLLISLFILGGCQDPSIIGLDVNPDLLLNAKVVDTSTIHTKLLREDEIITNQNSRNVLGYLDDPQFGKTTANLALALTLPSATVTFGTNPIIDSAVLVLPYGGASYGDSTNYTAQVRQLDELLYFEDGRTFTSSKLWLKKPDVVGSKVFKPSYRDSIIIRDIRVGRADTIKRVIPQLRIPLNNTFINTQIINAGATNLASNKAFADYFKGLHVSLDQSSIAADKGALMLFNTTGSGESGARVDIFYRTSNATGGTDTTSQSFPINGNFGSAATELAWNFSGTPVATALSSTAVSNPVLYLKALAGTKVRLKFPYITRLKSLGRNIVINKAELIFTLENGSDAPLKPIPLIRIHKWDIADQPQFLPDENSSLNTLGLGFIDGFYNTTKKTYSLNVTTHIQDLVNGGIDYGTFISAYDIVGQSNRLDIIQRAIVGGGNNTTGIKTKLKVYYTDQR</sequence>
<dbReference type="RefSeq" id="WP_149075426.1">
    <property type="nucleotide sequence ID" value="NZ_CP043329.1"/>
</dbReference>
<dbReference type="Proteomes" id="UP000323653">
    <property type="component" value="Chromosome"/>
</dbReference>
<dbReference type="KEGG" id="pej:FYC62_14295"/>
<evidence type="ECO:0000313" key="2">
    <source>
        <dbReference type="Proteomes" id="UP000323653"/>
    </source>
</evidence>